<sequence>MKTNKLKTTVSMVWLLAIVTVLSAQTALAQSERISKAGIDKLSNWVGTWEGEGWQMDQTQKRTEFKVSEVVKSELNGLAISVEGKGTSKTDGSLGHHAIGLIFFNRDTNEYVFQSLTKEGYATRSKANFDEDGNFIWGFEVPGGQIRYTISLDDDTWTEKGAYSPDGSQWYPILEMKLKKIK</sequence>
<evidence type="ECO:0000313" key="3">
    <source>
        <dbReference type="Proteomes" id="UP000199437"/>
    </source>
</evidence>
<dbReference type="AlphaFoldDB" id="A0A1I0MBP1"/>
<keyword evidence="1" id="KW-0732">Signal</keyword>
<reference evidence="3" key="1">
    <citation type="submission" date="2016-10" db="EMBL/GenBank/DDBJ databases">
        <authorList>
            <person name="Varghese N."/>
            <person name="Submissions S."/>
        </authorList>
    </citation>
    <scope>NUCLEOTIDE SEQUENCE [LARGE SCALE GENOMIC DNA]</scope>
    <source>
        <strain evidence="3">CGMCC 1.12402</strain>
    </source>
</reference>
<dbReference type="STRING" id="1267423.SAMN05216290_0259"/>
<keyword evidence="3" id="KW-1185">Reference proteome</keyword>
<evidence type="ECO:0008006" key="4">
    <source>
        <dbReference type="Google" id="ProtNLM"/>
    </source>
</evidence>
<dbReference type="GeneID" id="99985023"/>
<evidence type="ECO:0000256" key="1">
    <source>
        <dbReference type="SAM" id="SignalP"/>
    </source>
</evidence>
<dbReference type="Proteomes" id="UP000199437">
    <property type="component" value="Unassembled WGS sequence"/>
</dbReference>
<gene>
    <name evidence="2" type="ORF">SAMN05216290_0259</name>
</gene>
<dbReference type="OrthoDB" id="1437459at2"/>
<feature type="signal peptide" evidence="1">
    <location>
        <begin position="1"/>
        <end position="29"/>
    </location>
</feature>
<proteinExistence type="predicted"/>
<name>A0A1I0MBP1_9BACT</name>
<dbReference type="RefSeq" id="WP_090256585.1">
    <property type="nucleotide sequence ID" value="NZ_FOIR01000001.1"/>
</dbReference>
<feature type="chain" id="PRO_5011486519" description="DUF1579 domain-containing protein" evidence="1">
    <location>
        <begin position="30"/>
        <end position="182"/>
    </location>
</feature>
<dbReference type="EMBL" id="FOIR01000001">
    <property type="protein sequence ID" value="SEV85783.1"/>
    <property type="molecule type" value="Genomic_DNA"/>
</dbReference>
<protein>
    <recommendedName>
        <fullName evidence="4">DUF1579 domain-containing protein</fullName>
    </recommendedName>
</protein>
<evidence type="ECO:0000313" key="2">
    <source>
        <dbReference type="EMBL" id="SEV85783.1"/>
    </source>
</evidence>
<organism evidence="2 3">
    <name type="scientific">Roseivirga pacifica</name>
    <dbReference type="NCBI Taxonomy" id="1267423"/>
    <lineage>
        <taxon>Bacteria</taxon>
        <taxon>Pseudomonadati</taxon>
        <taxon>Bacteroidota</taxon>
        <taxon>Cytophagia</taxon>
        <taxon>Cytophagales</taxon>
        <taxon>Roseivirgaceae</taxon>
        <taxon>Roseivirga</taxon>
    </lineage>
</organism>
<accession>A0A1I0MBP1</accession>